<evidence type="ECO:0000313" key="2">
    <source>
        <dbReference type="EMBL" id="KAK7030318.1"/>
    </source>
</evidence>
<organism evidence="2 3">
    <name type="scientific">Paramarasmius palmivorus</name>
    <dbReference type="NCBI Taxonomy" id="297713"/>
    <lineage>
        <taxon>Eukaryota</taxon>
        <taxon>Fungi</taxon>
        <taxon>Dikarya</taxon>
        <taxon>Basidiomycota</taxon>
        <taxon>Agaricomycotina</taxon>
        <taxon>Agaricomycetes</taxon>
        <taxon>Agaricomycetidae</taxon>
        <taxon>Agaricales</taxon>
        <taxon>Marasmiineae</taxon>
        <taxon>Marasmiaceae</taxon>
        <taxon>Paramarasmius</taxon>
    </lineage>
</organism>
<keyword evidence="3" id="KW-1185">Reference proteome</keyword>
<dbReference type="AlphaFoldDB" id="A0AAW0BW81"/>
<feature type="compositionally biased region" description="Polar residues" evidence="1">
    <location>
        <begin position="39"/>
        <end position="54"/>
    </location>
</feature>
<evidence type="ECO:0000256" key="1">
    <source>
        <dbReference type="SAM" id="MobiDB-lite"/>
    </source>
</evidence>
<dbReference type="Proteomes" id="UP001383192">
    <property type="component" value="Unassembled WGS sequence"/>
</dbReference>
<comment type="caution">
    <text evidence="2">The sequence shown here is derived from an EMBL/GenBank/DDBJ whole genome shotgun (WGS) entry which is preliminary data.</text>
</comment>
<dbReference type="EMBL" id="JAYKXP010000078">
    <property type="protein sequence ID" value="KAK7030318.1"/>
    <property type="molecule type" value="Genomic_DNA"/>
</dbReference>
<accession>A0AAW0BW81</accession>
<reference evidence="2 3" key="1">
    <citation type="submission" date="2024-01" db="EMBL/GenBank/DDBJ databases">
        <title>A draft genome for a cacao thread blight-causing isolate of Paramarasmius palmivorus.</title>
        <authorList>
            <person name="Baruah I.K."/>
            <person name="Bukari Y."/>
            <person name="Amoako-Attah I."/>
            <person name="Meinhardt L.W."/>
            <person name="Bailey B.A."/>
            <person name="Cohen S.P."/>
        </authorList>
    </citation>
    <scope>NUCLEOTIDE SEQUENCE [LARGE SCALE GENOMIC DNA]</scope>
    <source>
        <strain evidence="2 3">GH-12</strain>
    </source>
</reference>
<gene>
    <name evidence="2" type="ORF">VNI00_014240</name>
</gene>
<feature type="region of interest" description="Disordered" evidence="1">
    <location>
        <begin position="16"/>
        <end position="54"/>
    </location>
</feature>
<evidence type="ECO:0000313" key="3">
    <source>
        <dbReference type="Proteomes" id="UP001383192"/>
    </source>
</evidence>
<sequence>MSHIPSHRLNILLMPVGITPGRSSPSPVSPNPPTEADTARTSSPDIDNTATFNQKSRNTYLQEYIESITLSRRL</sequence>
<proteinExistence type="predicted"/>
<name>A0AAW0BW81_9AGAR</name>
<protein>
    <submittedName>
        <fullName evidence="2">Uncharacterized protein</fullName>
    </submittedName>
</protein>